<evidence type="ECO:0000256" key="2">
    <source>
        <dbReference type="ARBA" id="ARBA00005236"/>
    </source>
</evidence>
<reference evidence="10 11" key="1">
    <citation type="submission" date="2018-10" db="EMBL/GenBank/DDBJ databases">
        <title>Xanthobacter tagetidis genome sequencing and assembly.</title>
        <authorList>
            <person name="Maclea K.S."/>
            <person name="Goen A.E."/>
            <person name="Fatima S.A."/>
        </authorList>
    </citation>
    <scope>NUCLEOTIDE SEQUENCE [LARGE SCALE GENOMIC DNA]</scope>
    <source>
        <strain evidence="10 11">ATCC 700314</strain>
    </source>
</reference>
<dbReference type="PANTHER" id="PTHR30489:SF0">
    <property type="entry name" value="LIPOPROTEIN-RELEASING SYSTEM TRANSMEMBRANE PROTEIN LOLE"/>
    <property type="match status" value="1"/>
</dbReference>
<comment type="similarity">
    <text evidence="2">Belongs to the ABC-4 integral membrane protein family. LolC/E subfamily.</text>
</comment>
<evidence type="ECO:0000259" key="9">
    <source>
        <dbReference type="Pfam" id="PF12704"/>
    </source>
</evidence>
<accession>A0A3L7AA99</accession>
<keyword evidence="4 7" id="KW-0812">Transmembrane</keyword>
<feature type="transmembrane region" description="Helical" evidence="7">
    <location>
        <begin position="325"/>
        <end position="358"/>
    </location>
</feature>
<feature type="transmembrane region" description="Helical" evidence="7">
    <location>
        <begin position="281"/>
        <end position="302"/>
    </location>
</feature>
<dbReference type="RefSeq" id="WP_121624184.1">
    <property type="nucleotide sequence ID" value="NZ_JACIIW010000007.1"/>
</dbReference>
<evidence type="ECO:0000256" key="5">
    <source>
        <dbReference type="ARBA" id="ARBA00022989"/>
    </source>
</evidence>
<dbReference type="GO" id="GO:0044874">
    <property type="term" value="P:lipoprotein localization to outer membrane"/>
    <property type="evidence" value="ECO:0007669"/>
    <property type="project" value="TreeGrafter"/>
</dbReference>
<dbReference type="EMBL" id="RCTF01000012">
    <property type="protein sequence ID" value="RLP76730.1"/>
    <property type="molecule type" value="Genomic_DNA"/>
</dbReference>
<keyword evidence="5 7" id="KW-1133">Transmembrane helix</keyword>
<feature type="domain" description="MacB-like periplasmic core" evidence="9">
    <location>
        <begin position="27"/>
        <end position="256"/>
    </location>
</feature>
<dbReference type="Proteomes" id="UP000269692">
    <property type="component" value="Unassembled WGS sequence"/>
</dbReference>
<keyword evidence="3" id="KW-1003">Cell membrane</keyword>
<protein>
    <submittedName>
        <fullName evidence="10">ABC transporter permease</fullName>
    </submittedName>
</protein>
<dbReference type="GO" id="GO:0098797">
    <property type="term" value="C:plasma membrane protein complex"/>
    <property type="evidence" value="ECO:0007669"/>
    <property type="project" value="TreeGrafter"/>
</dbReference>
<evidence type="ECO:0000256" key="1">
    <source>
        <dbReference type="ARBA" id="ARBA00004651"/>
    </source>
</evidence>
<feature type="domain" description="ABC3 transporter permease C-terminal" evidence="8">
    <location>
        <begin position="285"/>
        <end position="407"/>
    </location>
</feature>
<dbReference type="PANTHER" id="PTHR30489">
    <property type="entry name" value="LIPOPROTEIN-RELEASING SYSTEM TRANSMEMBRANE PROTEIN LOLE"/>
    <property type="match status" value="1"/>
</dbReference>
<evidence type="ECO:0000256" key="6">
    <source>
        <dbReference type="ARBA" id="ARBA00023136"/>
    </source>
</evidence>
<keyword evidence="6 7" id="KW-0472">Membrane</keyword>
<dbReference type="InterPro" id="IPR051447">
    <property type="entry name" value="Lipoprotein-release_system"/>
</dbReference>
<evidence type="ECO:0000313" key="10">
    <source>
        <dbReference type="EMBL" id="RLP76730.1"/>
    </source>
</evidence>
<gene>
    <name evidence="10" type="ORF">D9R14_15205</name>
</gene>
<dbReference type="InterPro" id="IPR003838">
    <property type="entry name" value="ABC3_permease_C"/>
</dbReference>
<comment type="subcellular location">
    <subcellularLocation>
        <location evidence="1">Cell membrane</location>
        <topology evidence="1">Multi-pass membrane protein</topology>
    </subcellularLocation>
</comment>
<evidence type="ECO:0000256" key="7">
    <source>
        <dbReference type="SAM" id="Phobius"/>
    </source>
</evidence>
<evidence type="ECO:0000256" key="3">
    <source>
        <dbReference type="ARBA" id="ARBA00022475"/>
    </source>
</evidence>
<organism evidence="10 11">
    <name type="scientific">Xanthobacter tagetidis</name>
    <dbReference type="NCBI Taxonomy" id="60216"/>
    <lineage>
        <taxon>Bacteria</taxon>
        <taxon>Pseudomonadati</taxon>
        <taxon>Pseudomonadota</taxon>
        <taxon>Alphaproteobacteria</taxon>
        <taxon>Hyphomicrobiales</taxon>
        <taxon>Xanthobacteraceae</taxon>
        <taxon>Xanthobacter</taxon>
    </lineage>
</organism>
<evidence type="ECO:0000313" key="11">
    <source>
        <dbReference type="Proteomes" id="UP000269692"/>
    </source>
</evidence>
<dbReference type="Pfam" id="PF12704">
    <property type="entry name" value="MacB_PCD"/>
    <property type="match status" value="1"/>
</dbReference>
<sequence>MSARLGLAVSIALTHVRSRARQTLVGVLGVATGVGFSVMMAALMEGSQRDFITQLVDALPHILVSDERRHPSPQPAEEAYDAAAIQGLTTKAIRPGIKNPFAMMSAISGWVDGAVAPSVQAKAVVRFAGRDRTASVIGIDPKREGEVSKLPTQIRQGTLADLYRASNAIILGDGLAGKIGARVGNVVSVTGGTGQVLLCTVVAFSHTGVASADDSQAYVLVKTAQILAGQTGLVNEIRVKAQDVMAAREIAARIEAETGYKSVSWQEAHEDLLSAFEIRNLIMYMVVGAILLVASFGTYNIISTITHEKTRDIAIMKSLGLTERLVRTIFVLEGLVIGLIGTALGFALGLGLSLAMGQVAIKSPFMDATHLPIYYSPLHYALAGAVALSASLVAAYLPARKAASLQPVDIIRGAS</sequence>
<feature type="transmembrane region" description="Helical" evidence="7">
    <location>
        <begin position="24"/>
        <end position="44"/>
    </location>
</feature>
<evidence type="ECO:0000259" key="8">
    <source>
        <dbReference type="Pfam" id="PF02687"/>
    </source>
</evidence>
<proteinExistence type="inferred from homology"/>
<dbReference type="AlphaFoldDB" id="A0A3L7AA99"/>
<evidence type="ECO:0000256" key="4">
    <source>
        <dbReference type="ARBA" id="ARBA00022692"/>
    </source>
</evidence>
<name>A0A3L7AA99_9HYPH</name>
<comment type="caution">
    <text evidence="10">The sequence shown here is derived from an EMBL/GenBank/DDBJ whole genome shotgun (WGS) entry which is preliminary data.</text>
</comment>
<dbReference type="InterPro" id="IPR025857">
    <property type="entry name" value="MacB_PCD"/>
</dbReference>
<keyword evidence="11" id="KW-1185">Reference proteome</keyword>
<feature type="transmembrane region" description="Helical" evidence="7">
    <location>
        <begin position="378"/>
        <end position="397"/>
    </location>
</feature>
<dbReference type="OrthoDB" id="9770036at2"/>
<dbReference type="Pfam" id="PF02687">
    <property type="entry name" value="FtsX"/>
    <property type="match status" value="1"/>
</dbReference>